<evidence type="ECO:0000313" key="2">
    <source>
        <dbReference type="EMBL" id="AAZ69366.1"/>
    </source>
</evidence>
<accession>Q46FH6</accession>
<feature type="transmembrane region" description="Helical" evidence="1">
    <location>
        <begin position="30"/>
        <end position="50"/>
    </location>
</feature>
<dbReference type="EMBL" id="CP000099">
    <property type="protein sequence ID" value="AAZ69366.1"/>
    <property type="molecule type" value="Genomic_DNA"/>
</dbReference>
<proteinExistence type="predicted"/>
<dbReference type="KEGG" id="mba:Mbar_A0383"/>
<keyword evidence="1" id="KW-0472">Membrane</keyword>
<dbReference type="HOGENOM" id="CLU_211273_0_0_2"/>
<dbReference type="eggNOG" id="arCOG13645">
    <property type="taxonomic scope" value="Archaea"/>
</dbReference>
<keyword evidence="1" id="KW-0812">Transmembrane</keyword>
<reference evidence="2" key="1">
    <citation type="submission" date="2006-06" db="EMBL/GenBank/DDBJ databases">
        <title>Complete sequence of chromosome 1 of Methanosarcina barkeri str. fusaro.</title>
        <authorList>
            <person name="Copeland A."/>
            <person name="Lucas S."/>
            <person name="Lapidus A."/>
            <person name="Barry K."/>
            <person name="Detter J.C."/>
            <person name="Glavina T."/>
            <person name="Hammon N."/>
            <person name="Israni S."/>
            <person name="Pitluck S."/>
            <person name="Goodwin L.A."/>
            <person name="Saunders E.H."/>
            <person name="Schmutz J."/>
            <person name="Larimer F."/>
            <person name="Land M."/>
            <person name="Anderson I."/>
            <person name="Richardson P."/>
        </authorList>
    </citation>
    <scope>NUCLEOTIDE SEQUENCE</scope>
    <source>
        <strain evidence="2">Fusaro</strain>
    </source>
</reference>
<dbReference type="STRING" id="269797.Mbar_A0383"/>
<name>Q46FH6_METBF</name>
<protein>
    <submittedName>
        <fullName evidence="2">Uncharacterized protein</fullName>
    </submittedName>
</protein>
<evidence type="ECO:0000256" key="1">
    <source>
        <dbReference type="SAM" id="Phobius"/>
    </source>
</evidence>
<dbReference type="PaxDb" id="269797-Mbar_A0383"/>
<sequence>MAACDDQPNLVERAVFKLGEPKNQARLLQVAWRISLLMMILGFIIMIRTISPYM</sequence>
<keyword evidence="1" id="KW-1133">Transmembrane helix</keyword>
<dbReference type="AlphaFoldDB" id="Q46FH6"/>
<organism evidence="2">
    <name type="scientific">Methanosarcina barkeri (strain Fusaro / DSM 804)</name>
    <dbReference type="NCBI Taxonomy" id="269797"/>
    <lineage>
        <taxon>Archaea</taxon>
        <taxon>Methanobacteriati</taxon>
        <taxon>Methanobacteriota</taxon>
        <taxon>Stenosarchaea group</taxon>
        <taxon>Methanomicrobia</taxon>
        <taxon>Methanosarcinales</taxon>
        <taxon>Methanosarcinaceae</taxon>
        <taxon>Methanosarcina</taxon>
    </lineage>
</organism>
<gene>
    <name evidence="2" type="ordered locus">Mbar_A0383</name>
</gene>